<dbReference type="SUPFAM" id="SSF52172">
    <property type="entry name" value="CheY-like"/>
    <property type="match status" value="1"/>
</dbReference>
<dbReference type="EC" id="2.7.13.3" evidence="2"/>
<dbReference type="AlphaFoldDB" id="A0A7T5UGE9"/>
<comment type="catalytic activity">
    <reaction evidence="1">
        <text>ATP + protein L-histidine = ADP + protein N-phospho-L-histidine.</text>
        <dbReference type="EC" id="2.7.13.3"/>
    </reaction>
</comment>
<evidence type="ECO:0000313" key="8">
    <source>
        <dbReference type="Proteomes" id="UP000595362"/>
    </source>
</evidence>
<keyword evidence="3 4" id="KW-0597">Phosphoprotein</keyword>
<dbReference type="InterPro" id="IPR005467">
    <property type="entry name" value="His_kinase_dom"/>
</dbReference>
<dbReference type="InterPro" id="IPR003594">
    <property type="entry name" value="HATPase_dom"/>
</dbReference>
<dbReference type="PANTHER" id="PTHR43065:SF42">
    <property type="entry name" value="TWO-COMPONENT SENSOR PPRA"/>
    <property type="match status" value="1"/>
</dbReference>
<dbReference type="InterPro" id="IPR011006">
    <property type="entry name" value="CheY-like_superfamily"/>
</dbReference>
<dbReference type="InterPro" id="IPR004358">
    <property type="entry name" value="Sig_transdc_His_kin-like_C"/>
</dbReference>
<dbReference type="Pfam" id="PF02518">
    <property type="entry name" value="HATPase_c"/>
    <property type="match status" value="1"/>
</dbReference>
<proteinExistence type="predicted"/>
<evidence type="ECO:0000256" key="4">
    <source>
        <dbReference type="PROSITE-ProRule" id="PRU00169"/>
    </source>
</evidence>
<feature type="domain" description="Histidine kinase" evidence="5">
    <location>
        <begin position="163"/>
        <end position="392"/>
    </location>
</feature>
<accession>A0A7T5UGE9</accession>
<dbReference type="Pfam" id="PF00072">
    <property type="entry name" value="Response_reg"/>
    <property type="match status" value="1"/>
</dbReference>
<dbReference type="SMART" id="SM00448">
    <property type="entry name" value="REC"/>
    <property type="match status" value="1"/>
</dbReference>
<dbReference type="GO" id="GO:0000155">
    <property type="term" value="F:phosphorelay sensor kinase activity"/>
    <property type="evidence" value="ECO:0007669"/>
    <property type="project" value="InterPro"/>
</dbReference>
<dbReference type="PRINTS" id="PR00344">
    <property type="entry name" value="BCTRLSENSOR"/>
</dbReference>
<dbReference type="CDD" id="cd00156">
    <property type="entry name" value="REC"/>
    <property type="match status" value="1"/>
</dbReference>
<sequence>MKSVTNPALDVLIVDDNKIDREAVKRSLFHTYGQGDLVVHEAGMGGAALQMLKDSRFDCVFLDYRLPDMDGLSLLKKIYDADAGLAKDPVVLLTGQGSENVMIEALRSGAQDYLSKDNITSATINIAMIKAREIFKLRRSWKQAEDRLHQAQKMEAVGQLTSGIAHDFNNLLTVILGNVHNIRRRIDLMNGVFGLREIQEKISLIESAANRGAELVRRLMVFTRQRAPLPQAVNINACIQDTALLLNQILGDGINVRISLAENLCMTVIDTGQLENAIINMVLNARDAMDGQGSLGIGTGNFFLDSGGSDKVPGMAAGQYVMLTVSDTGHGMRPDVAARIFEPFFTTKEAGKGSGLGLSMVYGFVKEFGGYIFVDSRENAGTTFRIYLPCIKSGQNEESFQENG</sequence>
<dbReference type="SUPFAM" id="SSF55874">
    <property type="entry name" value="ATPase domain of HSP90 chaperone/DNA topoisomerase II/histidine kinase"/>
    <property type="match status" value="1"/>
</dbReference>
<reference evidence="7 8" key="1">
    <citation type="submission" date="2020-07" db="EMBL/GenBank/DDBJ databases">
        <title>Huge and variable diversity of episymbiotic CPR bacteria and DPANN archaea in groundwater ecosystems.</title>
        <authorList>
            <person name="He C.Y."/>
            <person name="Keren R."/>
            <person name="Whittaker M."/>
            <person name="Farag I.F."/>
            <person name="Doudna J."/>
            <person name="Cate J.H.D."/>
            <person name="Banfield J.F."/>
        </authorList>
    </citation>
    <scope>NUCLEOTIDE SEQUENCE [LARGE SCALE GENOMIC DNA]</scope>
    <source>
        <strain evidence="7">NC_groundwater_70_Ag_B-0.1um_54_66</strain>
    </source>
</reference>
<dbReference type="SUPFAM" id="SSF47384">
    <property type="entry name" value="Homodimeric domain of signal transducing histidine kinase"/>
    <property type="match status" value="1"/>
</dbReference>
<dbReference type="InterPro" id="IPR003661">
    <property type="entry name" value="HisK_dim/P_dom"/>
</dbReference>
<evidence type="ECO:0000313" key="7">
    <source>
        <dbReference type="EMBL" id="QQG35275.1"/>
    </source>
</evidence>
<evidence type="ECO:0000259" key="5">
    <source>
        <dbReference type="PROSITE" id="PS50109"/>
    </source>
</evidence>
<evidence type="ECO:0000256" key="1">
    <source>
        <dbReference type="ARBA" id="ARBA00000085"/>
    </source>
</evidence>
<dbReference type="Pfam" id="PF00512">
    <property type="entry name" value="HisKA"/>
    <property type="match status" value="1"/>
</dbReference>
<dbReference type="Proteomes" id="UP000595362">
    <property type="component" value="Chromosome"/>
</dbReference>
<dbReference type="EMBL" id="CP066681">
    <property type="protein sequence ID" value="QQG35275.1"/>
    <property type="molecule type" value="Genomic_DNA"/>
</dbReference>
<feature type="modified residue" description="4-aspartylphosphate" evidence="4">
    <location>
        <position position="63"/>
    </location>
</feature>
<evidence type="ECO:0000259" key="6">
    <source>
        <dbReference type="PROSITE" id="PS50110"/>
    </source>
</evidence>
<evidence type="ECO:0000256" key="3">
    <source>
        <dbReference type="ARBA" id="ARBA00022553"/>
    </source>
</evidence>
<dbReference type="InterPro" id="IPR036890">
    <property type="entry name" value="HATPase_C_sf"/>
</dbReference>
<gene>
    <name evidence="7" type="ORF">HYS17_06845</name>
</gene>
<dbReference type="Gene3D" id="3.40.50.2300">
    <property type="match status" value="1"/>
</dbReference>
<dbReference type="InterPro" id="IPR036097">
    <property type="entry name" value="HisK_dim/P_sf"/>
</dbReference>
<dbReference type="CDD" id="cd00082">
    <property type="entry name" value="HisKA"/>
    <property type="match status" value="1"/>
</dbReference>
<dbReference type="PROSITE" id="PS50110">
    <property type="entry name" value="RESPONSE_REGULATORY"/>
    <property type="match status" value="1"/>
</dbReference>
<organism evidence="7 8">
    <name type="scientific">Micavibrio aeruginosavorus</name>
    <dbReference type="NCBI Taxonomy" id="349221"/>
    <lineage>
        <taxon>Bacteria</taxon>
        <taxon>Pseudomonadati</taxon>
        <taxon>Bdellovibrionota</taxon>
        <taxon>Bdellovibrionia</taxon>
        <taxon>Bdellovibrionales</taxon>
        <taxon>Pseudobdellovibrionaceae</taxon>
        <taxon>Micavibrio</taxon>
    </lineage>
</organism>
<name>A0A7T5UGE9_9BACT</name>
<dbReference type="SMART" id="SM00387">
    <property type="entry name" value="HATPase_c"/>
    <property type="match status" value="1"/>
</dbReference>
<dbReference type="Gene3D" id="3.30.565.10">
    <property type="entry name" value="Histidine kinase-like ATPase, C-terminal domain"/>
    <property type="match status" value="1"/>
</dbReference>
<protein>
    <recommendedName>
        <fullName evidence="2">histidine kinase</fullName>
        <ecNumber evidence="2">2.7.13.3</ecNumber>
    </recommendedName>
</protein>
<feature type="domain" description="Response regulatory" evidence="6">
    <location>
        <begin position="10"/>
        <end position="131"/>
    </location>
</feature>
<evidence type="ECO:0000256" key="2">
    <source>
        <dbReference type="ARBA" id="ARBA00012438"/>
    </source>
</evidence>
<dbReference type="SMART" id="SM00388">
    <property type="entry name" value="HisKA"/>
    <property type="match status" value="1"/>
</dbReference>
<dbReference type="PROSITE" id="PS50109">
    <property type="entry name" value="HIS_KIN"/>
    <property type="match status" value="1"/>
</dbReference>
<dbReference type="InterPro" id="IPR001789">
    <property type="entry name" value="Sig_transdc_resp-reg_receiver"/>
</dbReference>
<dbReference type="Gene3D" id="1.10.287.130">
    <property type="match status" value="1"/>
</dbReference>
<dbReference type="PANTHER" id="PTHR43065">
    <property type="entry name" value="SENSOR HISTIDINE KINASE"/>
    <property type="match status" value="1"/>
</dbReference>